<evidence type="ECO:0000313" key="9">
    <source>
        <dbReference type="Proteomes" id="UP001056455"/>
    </source>
</evidence>
<evidence type="ECO:0000256" key="2">
    <source>
        <dbReference type="ARBA" id="ARBA00022801"/>
    </source>
</evidence>
<dbReference type="PROSITE" id="PS51198">
    <property type="entry name" value="UVRD_HELICASE_ATP_BIND"/>
    <property type="match status" value="1"/>
</dbReference>
<keyword evidence="9" id="KW-1185">Reference proteome</keyword>
<protein>
    <submittedName>
        <fullName evidence="8">AAA family ATPase</fullName>
    </submittedName>
</protein>
<feature type="binding site" evidence="5">
    <location>
        <begin position="266"/>
        <end position="273"/>
    </location>
    <ligand>
        <name>ATP</name>
        <dbReference type="ChEBI" id="CHEBI:30616"/>
    </ligand>
</feature>
<feature type="domain" description="UvrD-like helicase ATP-binding" evidence="7">
    <location>
        <begin position="245"/>
        <end position="520"/>
    </location>
</feature>
<sequence>MIGPNERRGKIAYEEAANSTYLRTLEDRLNQPVGTPVPRNGVWLKGLPTFGTQQDGSIHPLVARLALRAGDDAVPRTFYIGPRHHTWDDKECFSWAAPVADLFFRPDESEHHLIDGLVARRTFSHRIQRIVAVQDETLRSHVGRPFDADDLVVPEAPRAPRRRAAIAQLSPSTSPQPPAKPVSSPVPGTDSQEIEPQETGATHDMPSQVVAGQVAEMTEGMRSPDLVLDRLHEPRTNRLSSVLTTLQPDQHGLASAPSDAPLVIQGHPGTGKTIVAAYRAAHLVDDERAGGALMKVLLVGPTDEYVHHVSGLLSPLVEPGRVRVVAMERLLLEAAVVKGTVGGALEGVPDDVDAAARSLTDLAVRLATAHRMLSTGKAAVRENRKTVYELLRANGLRQQPLSTDAEKISWMRKLPAYDSAVKQRRFLPLLAQCSLSIRQPAPAERFEHIIVDEAQDVSPVEWNVIDHYSRHGHWTLLGDMNQRRSDSSYSSWTQIADHLGLGEDAGTVRETVIRRGYRSTQAILRLADRLLPRELRGARSLQVDEEEPAFVRVQRHAPEALADAAVDNGQFLLSRHPHGTVAVIAMNPARIFTALHSRGWRRGTSASDAVSHEWLKGEERLSVHVPESARGLEFDAVVVVEPGEFPRNLGRSGQLYTSLTRANRELVVVYQGPLPDELRRAGRR</sequence>
<dbReference type="InterPro" id="IPR014016">
    <property type="entry name" value="UvrD-like_ATP-bd"/>
</dbReference>
<organism evidence="8 9">
    <name type="scientific">Ornithinimicrobium faecis</name>
    <dbReference type="NCBI Taxonomy" id="2934158"/>
    <lineage>
        <taxon>Bacteria</taxon>
        <taxon>Bacillati</taxon>
        <taxon>Actinomycetota</taxon>
        <taxon>Actinomycetes</taxon>
        <taxon>Micrococcales</taxon>
        <taxon>Ornithinimicrobiaceae</taxon>
        <taxon>Ornithinimicrobium</taxon>
    </lineage>
</organism>
<evidence type="ECO:0000256" key="5">
    <source>
        <dbReference type="PROSITE-ProRule" id="PRU00560"/>
    </source>
</evidence>
<keyword evidence="1 5" id="KW-0547">Nucleotide-binding</keyword>
<evidence type="ECO:0000313" key="8">
    <source>
        <dbReference type="EMBL" id="USQ79182.1"/>
    </source>
</evidence>
<dbReference type="SUPFAM" id="SSF52540">
    <property type="entry name" value="P-loop containing nucleoside triphosphate hydrolases"/>
    <property type="match status" value="1"/>
</dbReference>
<dbReference type="Gene3D" id="3.40.50.300">
    <property type="entry name" value="P-loop containing nucleotide triphosphate hydrolases"/>
    <property type="match status" value="2"/>
</dbReference>
<keyword evidence="3 5" id="KW-0347">Helicase</keyword>
<dbReference type="RefSeq" id="WP_252592097.1">
    <property type="nucleotide sequence ID" value="NZ_CP099489.1"/>
</dbReference>
<evidence type="ECO:0000259" key="7">
    <source>
        <dbReference type="PROSITE" id="PS51198"/>
    </source>
</evidence>
<evidence type="ECO:0000256" key="6">
    <source>
        <dbReference type="SAM" id="MobiDB-lite"/>
    </source>
</evidence>
<dbReference type="InterPro" id="IPR027417">
    <property type="entry name" value="P-loop_NTPase"/>
</dbReference>
<evidence type="ECO:0000256" key="1">
    <source>
        <dbReference type="ARBA" id="ARBA00022741"/>
    </source>
</evidence>
<dbReference type="PANTHER" id="PTHR11070">
    <property type="entry name" value="UVRD / RECB / PCRA DNA HELICASE FAMILY MEMBER"/>
    <property type="match status" value="1"/>
</dbReference>
<name>A0ABY4YSQ5_9MICO</name>
<keyword evidence="4 5" id="KW-0067">ATP-binding</keyword>
<feature type="region of interest" description="Disordered" evidence="6">
    <location>
        <begin position="167"/>
        <end position="206"/>
    </location>
</feature>
<proteinExistence type="predicted"/>
<dbReference type="EMBL" id="CP099489">
    <property type="protein sequence ID" value="USQ79182.1"/>
    <property type="molecule type" value="Genomic_DNA"/>
</dbReference>
<accession>A0ABY4YSQ5</accession>
<evidence type="ECO:0000256" key="4">
    <source>
        <dbReference type="ARBA" id="ARBA00022840"/>
    </source>
</evidence>
<dbReference type="PANTHER" id="PTHR11070:SF45">
    <property type="entry name" value="DNA 3'-5' HELICASE"/>
    <property type="match status" value="1"/>
</dbReference>
<dbReference type="InterPro" id="IPR000212">
    <property type="entry name" value="DNA_helicase_UvrD/REP"/>
</dbReference>
<evidence type="ECO:0000256" key="3">
    <source>
        <dbReference type="ARBA" id="ARBA00022806"/>
    </source>
</evidence>
<reference evidence="8" key="1">
    <citation type="submission" date="2022-06" db="EMBL/GenBank/DDBJ databases">
        <title>Ornithinimicrobium HY1793.</title>
        <authorList>
            <person name="Huang Y."/>
        </authorList>
    </citation>
    <scope>NUCLEOTIDE SEQUENCE</scope>
    <source>
        <strain evidence="8">HY1793</strain>
    </source>
</reference>
<gene>
    <name evidence="8" type="ORF">NF556_16400</name>
</gene>
<keyword evidence="2 5" id="KW-0378">Hydrolase</keyword>
<dbReference type="Proteomes" id="UP001056455">
    <property type="component" value="Chromosome"/>
</dbReference>